<name>A0A3N4HXW2_ASCIM</name>
<proteinExistence type="predicted"/>
<dbReference type="AlphaFoldDB" id="A0A3N4HXW2"/>
<keyword evidence="2" id="KW-0186">Copper</keyword>
<dbReference type="PANTHER" id="PTHR11474">
    <property type="entry name" value="TYROSINASE FAMILY MEMBER"/>
    <property type="match status" value="1"/>
</dbReference>
<reference evidence="5 6" key="1">
    <citation type="journal article" date="2018" name="Nat. Ecol. Evol.">
        <title>Pezizomycetes genomes reveal the molecular basis of ectomycorrhizal truffle lifestyle.</title>
        <authorList>
            <person name="Murat C."/>
            <person name="Payen T."/>
            <person name="Noel B."/>
            <person name="Kuo A."/>
            <person name="Morin E."/>
            <person name="Chen J."/>
            <person name="Kohler A."/>
            <person name="Krizsan K."/>
            <person name="Balestrini R."/>
            <person name="Da Silva C."/>
            <person name="Montanini B."/>
            <person name="Hainaut M."/>
            <person name="Levati E."/>
            <person name="Barry K.W."/>
            <person name="Belfiori B."/>
            <person name="Cichocki N."/>
            <person name="Clum A."/>
            <person name="Dockter R.B."/>
            <person name="Fauchery L."/>
            <person name="Guy J."/>
            <person name="Iotti M."/>
            <person name="Le Tacon F."/>
            <person name="Lindquist E.A."/>
            <person name="Lipzen A."/>
            <person name="Malagnac F."/>
            <person name="Mello A."/>
            <person name="Molinier V."/>
            <person name="Miyauchi S."/>
            <person name="Poulain J."/>
            <person name="Riccioni C."/>
            <person name="Rubini A."/>
            <person name="Sitrit Y."/>
            <person name="Splivallo R."/>
            <person name="Traeger S."/>
            <person name="Wang M."/>
            <person name="Zifcakova L."/>
            <person name="Wipf D."/>
            <person name="Zambonelli A."/>
            <person name="Paolocci F."/>
            <person name="Nowrousian M."/>
            <person name="Ottonello S."/>
            <person name="Baldrian P."/>
            <person name="Spatafora J.W."/>
            <person name="Henrissat B."/>
            <person name="Nagy L.G."/>
            <person name="Aury J.M."/>
            <person name="Wincker P."/>
            <person name="Grigoriev I.V."/>
            <person name="Bonfante P."/>
            <person name="Martin F.M."/>
        </authorList>
    </citation>
    <scope>NUCLEOTIDE SEQUENCE [LARGE SCALE GENOMIC DNA]</scope>
    <source>
        <strain evidence="5 6">RN42</strain>
    </source>
</reference>
<dbReference type="InterPro" id="IPR002227">
    <property type="entry name" value="Tyrosinase_Cu-bd"/>
</dbReference>
<dbReference type="STRING" id="1160509.A0A3N4HXW2"/>
<keyword evidence="1" id="KW-0479">Metal-binding</keyword>
<protein>
    <submittedName>
        <fullName evidence="5">Di-copper centre-containing protein</fullName>
    </submittedName>
</protein>
<dbReference type="PRINTS" id="PR00092">
    <property type="entry name" value="TYROSINASE"/>
</dbReference>
<dbReference type="SUPFAM" id="SSF48056">
    <property type="entry name" value="Di-copper centre-containing domain"/>
    <property type="match status" value="1"/>
</dbReference>
<dbReference type="Proteomes" id="UP000275078">
    <property type="component" value="Unassembled WGS sequence"/>
</dbReference>
<dbReference type="OrthoDB" id="6132182at2759"/>
<sequence length="368" mass="41072">MLFQTKFAALLGFAASAVFAMPDFPGGICTSPLIRKEWRTLTTAEKSSYINAVKCLHTKPGVLAGHPSHDGVTTRYEDFLSEHKLQTPLIHWVGHFLAWHRLMIVRYEKALREECAYNGAQPYWDWSLDALRSNFTESPIFDPVTGFGTNGRWDPDEPHLGPGLTGGGCIYNGPFKDWRIGVMPGAATGMQDPKGCIARDISPIFPQMHLRPDQVAAVNSQETFWDFELYVNGRSMNPEEFGMHIGGHASINGNMSNPYTSPTDPLFYMHHTNLDRVWWNWQKHDSSYRLFETGGTLGPRVMETYNGPPIPGNSTLTTPISLGFLGGDQYSVMAGQVHDIQGRNRKVPGLHPSIKGILCYDYADPPTQ</sequence>
<evidence type="ECO:0000256" key="1">
    <source>
        <dbReference type="ARBA" id="ARBA00022723"/>
    </source>
</evidence>
<dbReference type="PANTHER" id="PTHR11474:SF126">
    <property type="entry name" value="TYROSINASE-LIKE PROTEIN TYR-1-RELATED"/>
    <property type="match status" value="1"/>
</dbReference>
<keyword evidence="3" id="KW-0732">Signal</keyword>
<gene>
    <name evidence="5" type="ORF">BJ508DRAFT_416419</name>
</gene>
<evidence type="ECO:0000256" key="3">
    <source>
        <dbReference type="SAM" id="SignalP"/>
    </source>
</evidence>
<dbReference type="InterPro" id="IPR008922">
    <property type="entry name" value="Di-copper_centre_dom_sf"/>
</dbReference>
<feature type="chain" id="PRO_5018198772" evidence="3">
    <location>
        <begin position="21"/>
        <end position="368"/>
    </location>
</feature>
<accession>A0A3N4HXW2</accession>
<dbReference type="Gene3D" id="1.10.1280.10">
    <property type="entry name" value="Di-copper center containing domain from catechol oxidase"/>
    <property type="match status" value="1"/>
</dbReference>
<evidence type="ECO:0000256" key="2">
    <source>
        <dbReference type="ARBA" id="ARBA00023008"/>
    </source>
</evidence>
<feature type="signal peptide" evidence="3">
    <location>
        <begin position="1"/>
        <end position="20"/>
    </location>
</feature>
<feature type="domain" description="Tyrosinase copper-binding" evidence="4">
    <location>
        <begin position="264"/>
        <end position="275"/>
    </location>
</feature>
<dbReference type="GO" id="GO:0046872">
    <property type="term" value="F:metal ion binding"/>
    <property type="evidence" value="ECO:0007669"/>
    <property type="project" value="UniProtKB-KW"/>
</dbReference>
<dbReference type="EMBL" id="ML119708">
    <property type="protein sequence ID" value="RPA78685.1"/>
    <property type="molecule type" value="Genomic_DNA"/>
</dbReference>
<dbReference type="GO" id="GO:0016491">
    <property type="term" value="F:oxidoreductase activity"/>
    <property type="evidence" value="ECO:0007669"/>
    <property type="project" value="InterPro"/>
</dbReference>
<dbReference type="PROSITE" id="PS00498">
    <property type="entry name" value="TYROSINASE_2"/>
    <property type="match status" value="1"/>
</dbReference>
<organism evidence="5 6">
    <name type="scientific">Ascobolus immersus RN42</name>
    <dbReference type="NCBI Taxonomy" id="1160509"/>
    <lineage>
        <taxon>Eukaryota</taxon>
        <taxon>Fungi</taxon>
        <taxon>Dikarya</taxon>
        <taxon>Ascomycota</taxon>
        <taxon>Pezizomycotina</taxon>
        <taxon>Pezizomycetes</taxon>
        <taxon>Pezizales</taxon>
        <taxon>Ascobolaceae</taxon>
        <taxon>Ascobolus</taxon>
    </lineage>
</organism>
<keyword evidence="6" id="KW-1185">Reference proteome</keyword>
<dbReference type="Pfam" id="PF00264">
    <property type="entry name" value="Tyrosinase"/>
    <property type="match status" value="1"/>
</dbReference>
<evidence type="ECO:0000259" key="4">
    <source>
        <dbReference type="PROSITE" id="PS00498"/>
    </source>
</evidence>
<dbReference type="InterPro" id="IPR050316">
    <property type="entry name" value="Tyrosinase/Hemocyanin"/>
</dbReference>
<evidence type="ECO:0000313" key="5">
    <source>
        <dbReference type="EMBL" id="RPA78685.1"/>
    </source>
</evidence>
<evidence type="ECO:0000313" key="6">
    <source>
        <dbReference type="Proteomes" id="UP000275078"/>
    </source>
</evidence>